<keyword evidence="7" id="KW-1185">Reference proteome</keyword>
<gene>
    <name evidence="6" type="ORF">GCM10009606_42740</name>
</gene>
<dbReference type="NCBIfam" id="TIGR01488">
    <property type="entry name" value="HAD-SF-IB"/>
    <property type="match status" value="1"/>
</dbReference>
<dbReference type="PANTHER" id="PTHR11011:SF45">
    <property type="entry name" value="FATTY ACYL-COA REDUCTASE CG8306-RELATED"/>
    <property type="match status" value="1"/>
</dbReference>
<dbReference type="InterPro" id="IPR036291">
    <property type="entry name" value="NAD(P)-bd_dom_sf"/>
</dbReference>
<dbReference type="SUPFAM" id="SSF51735">
    <property type="entry name" value="NAD(P)-binding Rossmann-fold domains"/>
    <property type="match status" value="1"/>
</dbReference>
<dbReference type="InterPro" id="IPR023214">
    <property type="entry name" value="HAD_sf"/>
</dbReference>
<dbReference type="SUPFAM" id="SSF56784">
    <property type="entry name" value="HAD-like"/>
    <property type="match status" value="1"/>
</dbReference>
<dbReference type="InterPro" id="IPR033640">
    <property type="entry name" value="FAR_C"/>
</dbReference>
<keyword evidence="3" id="KW-0443">Lipid metabolism</keyword>
<dbReference type="GO" id="GO:0016787">
    <property type="term" value="F:hydrolase activity"/>
    <property type="evidence" value="ECO:0007669"/>
    <property type="project" value="UniProtKB-KW"/>
</dbReference>
<dbReference type="Gene3D" id="3.40.50.1000">
    <property type="entry name" value="HAD superfamily/HAD-like"/>
    <property type="match status" value="1"/>
</dbReference>
<organism evidence="6 7">
    <name type="scientific">Nocardioides aquiterrae</name>
    <dbReference type="NCBI Taxonomy" id="203799"/>
    <lineage>
        <taxon>Bacteria</taxon>
        <taxon>Bacillati</taxon>
        <taxon>Actinomycetota</taxon>
        <taxon>Actinomycetes</taxon>
        <taxon>Propionibacteriales</taxon>
        <taxon>Nocardioidaceae</taxon>
        <taxon>Nocardioides</taxon>
    </lineage>
</organism>
<dbReference type="PANTHER" id="PTHR11011">
    <property type="entry name" value="MALE STERILITY PROTEIN 2-RELATED"/>
    <property type="match status" value="1"/>
</dbReference>
<dbReference type="Gene3D" id="3.40.50.720">
    <property type="entry name" value="NAD(P)-binding Rossmann-like Domain"/>
    <property type="match status" value="1"/>
</dbReference>
<feature type="domain" description="Fatty acyl-CoA reductase C-terminal" evidence="4">
    <location>
        <begin position="420"/>
        <end position="481"/>
    </location>
</feature>
<dbReference type="Pfam" id="PF03015">
    <property type="entry name" value="Sterile"/>
    <property type="match status" value="1"/>
</dbReference>
<keyword evidence="6" id="KW-0378">Hydrolase</keyword>
<evidence type="ECO:0000313" key="7">
    <source>
        <dbReference type="Proteomes" id="UP001499979"/>
    </source>
</evidence>
<evidence type="ECO:0000313" key="6">
    <source>
        <dbReference type="EMBL" id="GAA1160117.1"/>
    </source>
</evidence>
<evidence type="ECO:0000256" key="1">
    <source>
        <dbReference type="ARBA" id="ARBA00005928"/>
    </source>
</evidence>
<dbReference type="Proteomes" id="UP001499979">
    <property type="component" value="Unassembled WGS sequence"/>
</dbReference>
<evidence type="ECO:0000259" key="5">
    <source>
        <dbReference type="Pfam" id="PF07993"/>
    </source>
</evidence>
<dbReference type="EMBL" id="BAAAJE010000027">
    <property type="protein sequence ID" value="GAA1160117.1"/>
    <property type="molecule type" value="Genomic_DNA"/>
</dbReference>
<dbReference type="Pfam" id="PF12710">
    <property type="entry name" value="HAD"/>
    <property type="match status" value="1"/>
</dbReference>
<evidence type="ECO:0000259" key="4">
    <source>
        <dbReference type="Pfam" id="PF03015"/>
    </source>
</evidence>
<protein>
    <submittedName>
        <fullName evidence="6">HAD-IB family hydrolase</fullName>
    </submittedName>
</protein>
<dbReference type="Gene3D" id="1.20.1440.100">
    <property type="entry name" value="SG protein - dephosphorylation function"/>
    <property type="match status" value="1"/>
</dbReference>
<sequence>MAARLDGQHVLLTGVTGFVGEALLHLLLTEVPGARLTVLVRPKGSTTAQARTEALLRKPIFADVQEAASRVEVLSGDLSDVPALPTDLDAVVHCAGDVSFDPPVDEGFRTNVVGTRDLLDRIRETGSDPHYVHISTAYVAGRRRGVIPEAPVDHDVDLEAELAWGLAQRTAIEHRSRTSYVLESERRKAEKTHSRAGLLTAAAATEAARKEWVKAELVRVGTERARSLGWTDCYTFTKALGERVVERYAEQHRVSIVRPSIIESALVTPYPGWIEGFKMAEPLILAYGRGELPEFPASADTVIDIVPVDHVVAAIVAVLASPPEPGSPAYFHVSSGGRNPLTFRRLYDDVRSYFDEHPFAGGDRGAARLPEWRFAGAQAVERLLVTSERAHKVADYVVGHAPRSDRARDLARKLDQQGRRLEFLRRYLDLYNEYAQAELHFSDARTLALFESLSPEDRERFAFDTAVVDWDHYLKDVHCPAVTAPVRRMDEARRARKRAADPTLKPVAEGSGAVAAFFDMDGTLLSSNVIETYLWLRLREQHGGERVAELGRMVARLPGLVRAERRERSAFLRSVYREYAGARLADLEAIADAHLTDHVLSRLSPEAVRRIREHRNAGHRTVLITGAIAPLTRPLAPLFDHIEAAQLAVDHRGVCTGFLATSPLVGESRAAWMRGYAAEHGIDLAASYGYADSHSDLPLLEAVGKPVAVRPDVPLFRHARRNRWTIVDWASSTSSSRTLNPAGDRS</sequence>
<dbReference type="InterPro" id="IPR013120">
    <property type="entry name" value="FAR_NAD-bd"/>
</dbReference>
<comment type="caution">
    <text evidence="6">The sequence shown here is derived from an EMBL/GenBank/DDBJ whole genome shotgun (WGS) entry which is preliminary data.</text>
</comment>
<dbReference type="InterPro" id="IPR006385">
    <property type="entry name" value="HAD_hydro_SerB1"/>
</dbReference>
<feature type="domain" description="Thioester reductase (TE)" evidence="5">
    <location>
        <begin position="12"/>
        <end position="315"/>
    </location>
</feature>
<accession>A0ABN1UNS6</accession>
<dbReference type="CDD" id="cd09071">
    <property type="entry name" value="FAR_C"/>
    <property type="match status" value="1"/>
</dbReference>
<comment type="similarity">
    <text evidence="1">Belongs to the fatty acyl-CoA reductase family.</text>
</comment>
<evidence type="ECO:0000256" key="3">
    <source>
        <dbReference type="ARBA" id="ARBA00023098"/>
    </source>
</evidence>
<dbReference type="InterPro" id="IPR026055">
    <property type="entry name" value="FAR"/>
</dbReference>
<name>A0ABN1UNS6_9ACTN</name>
<reference evidence="6 7" key="1">
    <citation type="journal article" date="2019" name="Int. J. Syst. Evol. Microbiol.">
        <title>The Global Catalogue of Microorganisms (GCM) 10K type strain sequencing project: providing services to taxonomists for standard genome sequencing and annotation.</title>
        <authorList>
            <consortium name="The Broad Institute Genomics Platform"/>
            <consortium name="The Broad Institute Genome Sequencing Center for Infectious Disease"/>
            <person name="Wu L."/>
            <person name="Ma J."/>
        </authorList>
    </citation>
    <scope>NUCLEOTIDE SEQUENCE [LARGE SCALE GENOMIC DNA]</scope>
    <source>
        <strain evidence="6 7">JCM 11813</strain>
    </source>
</reference>
<proteinExistence type="inferred from homology"/>
<dbReference type="Pfam" id="PF07993">
    <property type="entry name" value="NAD_binding_4"/>
    <property type="match status" value="1"/>
</dbReference>
<dbReference type="InterPro" id="IPR036412">
    <property type="entry name" value="HAD-like_sf"/>
</dbReference>
<evidence type="ECO:0000256" key="2">
    <source>
        <dbReference type="ARBA" id="ARBA00022516"/>
    </source>
</evidence>
<keyword evidence="2" id="KW-0444">Lipid biosynthesis</keyword>
<dbReference type="NCBIfam" id="TIGR01490">
    <property type="entry name" value="HAD-SF-IB-hyp1"/>
    <property type="match status" value="1"/>
</dbReference>